<feature type="binding site" evidence="11">
    <location>
        <begin position="319"/>
        <end position="321"/>
    </location>
    <ligand>
        <name>substrate</name>
    </ligand>
</feature>
<gene>
    <name evidence="15" type="primary">nagA</name>
    <name evidence="15" type="ORF">IEO70_10255</name>
</gene>
<keyword evidence="6 9" id="KW-0119">Carbohydrate metabolism</keyword>
<dbReference type="PANTHER" id="PTHR11113:SF14">
    <property type="entry name" value="N-ACETYLGLUCOSAMINE-6-PHOSPHATE DEACETYLASE"/>
    <property type="match status" value="1"/>
</dbReference>
<evidence type="ECO:0000256" key="9">
    <source>
        <dbReference type="PIRNR" id="PIRNR038994"/>
    </source>
</evidence>
<comment type="pathway">
    <text evidence="8">Amino-sugar metabolism; N-acetylneuraminate degradation; D-fructose 6-phosphate from N-acetylneuraminate: step 4/5.</text>
</comment>
<dbReference type="RefSeq" id="WP_190998284.1">
    <property type="nucleotide sequence ID" value="NZ_JACXSI010000023.1"/>
</dbReference>
<protein>
    <recommendedName>
        <fullName evidence="3">N-acetylglucosamine-6-phosphate deacetylase</fullName>
        <ecNumber evidence="2">3.5.1.25</ecNumber>
    </recommendedName>
</protein>
<feature type="binding site" evidence="12">
    <location>
        <position position="207"/>
    </location>
    <ligand>
        <name>Zn(2+)</name>
        <dbReference type="ChEBI" id="CHEBI:29105"/>
    </ligand>
</feature>
<dbReference type="PANTHER" id="PTHR11113">
    <property type="entry name" value="N-ACETYLGLUCOSAMINE-6-PHOSPHATE DEACETYLASE"/>
    <property type="match status" value="1"/>
</dbReference>
<comment type="catalytic activity">
    <reaction evidence="7">
        <text>N-acetyl-D-glucosamine 6-phosphate + H2O = D-glucosamine 6-phosphate + acetate</text>
        <dbReference type="Rhea" id="RHEA:22936"/>
        <dbReference type="ChEBI" id="CHEBI:15377"/>
        <dbReference type="ChEBI" id="CHEBI:30089"/>
        <dbReference type="ChEBI" id="CHEBI:57513"/>
        <dbReference type="ChEBI" id="CHEBI:58725"/>
        <dbReference type="EC" id="3.5.1.25"/>
    </reaction>
</comment>
<feature type="binding site" evidence="12">
    <location>
        <position position="141"/>
    </location>
    <ligand>
        <name>Zn(2+)</name>
        <dbReference type="ChEBI" id="CHEBI:29105"/>
    </ligand>
</feature>
<dbReference type="EC" id="3.5.1.25" evidence="2"/>
<keyword evidence="4 12" id="KW-0479">Metal-binding</keyword>
<evidence type="ECO:0000256" key="10">
    <source>
        <dbReference type="PIRSR" id="PIRSR038994-1"/>
    </source>
</evidence>
<evidence type="ECO:0000256" key="1">
    <source>
        <dbReference type="ARBA" id="ARBA00010716"/>
    </source>
</evidence>
<comment type="cofactor">
    <cofactor evidence="12">
        <name>a divalent metal cation</name>
        <dbReference type="ChEBI" id="CHEBI:60240"/>
    </cofactor>
    <text evidence="12">Binds 1 divalent metal cation per subunit.</text>
</comment>
<dbReference type="EMBL" id="JACXSI010000023">
    <property type="protein sequence ID" value="MBD3108749.1"/>
    <property type="molecule type" value="Genomic_DNA"/>
</dbReference>
<dbReference type="Gene3D" id="2.30.40.10">
    <property type="entry name" value="Urease, subunit C, domain 1"/>
    <property type="match status" value="1"/>
</dbReference>
<dbReference type="CDD" id="cd00854">
    <property type="entry name" value="NagA"/>
    <property type="match status" value="1"/>
</dbReference>
<dbReference type="InterPro" id="IPR006680">
    <property type="entry name" value="Amidohydro-rel"/>
</dbReference>
<evidence type="ECO:0000256" key="6">
    <source>
        <dbReference type="ARBA" id="ARBA00023277"/>
    </source>
</evidence>
<keyword evidence="16" id="KW-1185">Reference proteome</keyword>
<dbReference type="InterPro" id="IPR032466">
    <property type="entry name" value="Metal_Hydrolase"/>
</dbReference>
<dbReference type="SUPFAM" id="SSF51338">
    <property type="entry name" value="Composite domain of metallo-dependent hydrolases"/>
    <property type="match status" value="1"/>
</dbReference>
<evidence type="ECO:0000256" key="4">
    <source>
        <dbReference type="ARBA" id="ARBA00022723"/>
    </source>
</evidence>
<dbReference type="InterPro" id="IPR003764">
    <property type="entry name" value="GlcNAc_6-P_deAcase"/>
</dbReference>
<dbReference type="GO" id="GO:0006046">
    <property type="term" value="P:N-acetylglucosamine catabolic process"/>
    <property type="evidence" value="ECO:0007669"/>
    <property type="project" value="TreeGrafter"/>
</dbReference>
<feature type="binding site" evidence="12">
    <location>
        <position position="228"/>
    </location>
    <ligand>
        <name>Zn(2+)</name>
        <dbReference type="ChEBI" id="CHEBI:29105"/>
    </ligand>
</feature>
<dbReference type="NCBIfam" id="TIGR00221">
    <property type="entry name" value="nagA"/>
    <property type="match status" value="1"/>
</dbReference>
<comment type="similarity">
    <text evidence="1 9">Belongs to the metallo-dependent hydrolases superfamily. NagA family.</text>
</comment>
<dbReference type="FunFam" id="3.20.20.140:FF:000004">
    <property type="entry name" value="N-acetylglucosamine-6-phosphate deacetylase"/>
    <property type="match status" value="1"/>
</dbReference>
<evidence type="ECO:0000256" key="2">
    <source>
        <dbReference type="ARBA" id="ARBA00011899"/>
    </source>
</evidence>
<evidence type="ECO:0000256" key="3">
    <source>
        <dbReference type="ARBA" id="ARBA00018029"/>
    </source>
</evidence>
<feature type="domain" description="BsNagA composite" evidence="14">
    <location>
        <begin position="8"/>
        <end position="38"/>
    </location>
</feature>
<evidence type="ECO:0000313" key="15">
    <source>
        <dbReference type="EMBL" id="MBD3108749.1"/>
    </source>
</evidence>
<evidence type="ECO:0000256" key="5">
    <source>
        <dbReference type="ARBA" id="ARBA00022801"/>
    </source>
</evidence>
<dbReference type="InterPro" id="IPR011059">
    <property type="entry name" value="Metal-dep_hydrolase_composite"/>
</dbReference>
<evidence type="ECO:0000256" key="8">
    <source>
        <dbReference type="ARBA" id="ARBA00060590"/>
    </source>
</evidence>
<accession>A0A927D0F5</accession>
<evidence type="ECO:0000259" key="14">
    <source>
        <dbReference type="Pfam" id="PF22644"/>
    </source>
</evidence>
<dbReference type="Gene3D" id="3.20.20.140">
    <property type="entry name" value="Metal-dependent hydrolases"/>
    <property type="match status" value="1"/>
</dbReference>
<feature type="binding site" evidence="11">
    <location>
        <position position="263"/>
    </location>
    <ligand>
        <name>substrate</name>
    </ligand>
</feature>
<feature type="binding site" evidence="11">
    <location>
        <position position="239"/>
    </location>
    <ligand>
        <name>substrate</name>
    </ligand>
</feature>
<proteinExistence type="inferred from homology"/>
<evidence type="ECO:0000256" key="7">
    <source>
        <dbReference type="ARBA" id="ARBA00047647"/>
    </source>
</evidence>
<feature type="binding site" evidence="11">
    <location>
        <position position="152"/>
    </location>
    <ligand>
        <name>substrate</name>
    </ligand>
</feature>
<dbReference type="GO" id="GO:0008448">
    <property type="term" value="F:N-acetylglucosamine-6-phosphate deacetylase activity"/>
    <property type="evidence" value="ECO:0007669"/>
    <property type="project" value="UniProtKB-EC"/>
</dbReference>
<dbReference type="SUPFAM" id="SSF51556">
    <property type="entry name" value="Metallo-dependent hydrolases"/>
    <property type="match status" value="1"/>
</dbReference>
<name>A0A927D0F5_9BACI</name>
<dbReference type="Pfam" id="PF01979">
    <property type="entry name" value="Amidohydro_1"/>
    <property type="match status" value="1"/>
</dbReference>
<keyword evidence="5 9" id="KW-0378">Hydrolase</keyword>
<feature type="binding site" evidence="11">
    <location>
        <begin position="231"/>
        <end position="232"/>
    </location>
    <ligand>
        <name>substrate</name>
    </ligand>
</feature>
<comment type="caution">
    <text evidence="15">The sequence shown here is derived from an EMBL/GenBank/DDBJ whole genome shotgun (WGS) entry which is preliminary data.</text>
</comment>
<evidence type="ECO:0000256" key="11">
    <source>
        <dbReference type="PIRSR" id="PIRSR038994-2"/>
    </source>
</evidence>
<dbReference type="AlphaFoldDB" id="A0A927D0F5"/>
<dbReference type="Pfam" id="PF22644">
    <property type="entry name" value="BsNagA_N"/>
    <property type="match status" value="1"/>
</dbReference>
<sequence length="396" mass="42812">MSHSSQTLIKNAEIYLENEIIENGYLLIQDGKIAEVGTMEQLKLDSFEHIEVITLNDGDKLIPGFVDVHIHGAGGADTMDGTTEALRTMAVHLPQEGTTSFLATTMTQSQENIRHALQNAAHYQNTHNEAGTAEVIGVHLEGPFINPDKKGAQPGEYVLEPNINIFKEWQQLADGTIKLVTVAPEMPNGLEFIQYLSDHGVTASIGHTDSTFAEVKAAAEAGATQVTHLYNGMRGLHHREPGTAGAALLIEELKVELISDGIHICPEMIQLAIRAKGKDGALLITDSMRAKCLKNGHYELGGQPVVVTDGKATLEDGTLAGSVLKMIDSVRNMLSFTDLTLHDIVKMASSTPAKQAHVFDRKGSIAVGKDADLVILNKDVVIERTICRGKLAYKKA</sequence>
<evidence type="ECO:0000313" key="16">
    <source>
        <dbReference type="Proteomes" id="UP000602076"/>
    </source>
</evidence>
<evidence type="ECO:0000256" key="12">
    <source>
        <dbReference type="PIRSR" id="PIRSR038994-3"/>
    </source>
</evidence>
<feature type="active site" description="Proton donor/acceptor" evidence="10">
    <location>
        <position position="286"/>
    </location>
</feature>
<dbReference type="PIRSF" id="PIRSF038994">
    <property type="entry name" value="NagA"/>
    <property type="match status" value="1"/>
</dbReference>
<evidence type="ECO:0000259" key="13">
    <source>
        <dbReference type="Pfam" id="PF01979"/>
    </source>
</evidence>
<dbReference type="GO" id="GO:0046872">
    <property type="term" value="F:metal ion binding"/>
    <property type="evidence" value="ECO:0007669"/>
    <property type="project" value="UniProtKB-KW"/>
</dbReference>
<feature type="domain" description="Amidohydrolase-related" evidence="13">
    <location>
        <begin position="61"/>
        <end position="391"/>
    </location>
</feature>
<organism evidence="15 16">
    <name type="scientific">Peribacillus faecalis</name>
    <dbReference type="NCBI Taxonomy" id="2772559"/>
    <lineage>
        <taxon>Bacteria</taxon>
        <taxon>Bacillati</taxon>
        <taxon>Bacillota</taxon>
        <taxon>Bacilli</taxon>
        <taxon>Bacillales</taxon>
        <taxon>Bacillaceae</taxon>
        <taxon>Peribacillus</taxon>
    </lineage>
</organism>
<dbReference type="Proteomes" id="UP000602076">
    <property type="component" value="Unassembled WGS sequence"/>
</dbReference>
<dbReference type="InterPro" id="IPR059134">
    <property type="entry name" value="BsNagA_N"/>
</dbReference>
<reference evidence="15" key="1">
    <citation type="submission" date="2020-09" db="EMBL/GenBank/DDBJ databases">
        <title>Bacillus faecalis sp. nov., a moderately halophilic bacterium isolated from cow faeces.</title>
        <authorList>
            <person name="Jiang L."/>
            <person name="Lee J."/>
        </authorList>
    </citation>
    <scope>NUCLEOTIDE SEQUENCE</scope>
    <source>
        <strain evidence="15">AGMB 02131</strain>
    </source>
</reference>